<sequence>MRRMQCDYYARAECRSCAWIERPYADQLAAKQAHCESLLAGHRELAWEAPQASAEAGFRNKAKMVVAGTTDAATLGILDPAGRGVDLRDCGLHEPGLRESLPVLAELVARAGLTPYDVAARRGELKHLLVTRAPSGELMVRWVLRSQEPVARLRKHLPWLLDRLPVAVASVNLQPEHKAVLEGEREIVLSDGATLRMRVNHLDLHLRPQSFFQTNTAIAAALYRQATTWVDQAHPREVWDLYCGVGGFALHLAREGRRVRGVEISPEAIRSAEHTRDEAGLPGVGFEVGDATRVGAGRPDLVVVNPPRRGIGPELAAWIEASDARGVVYSSCNAESLARDLDALPSYVARRARLFDMFPQTAHHEVLVALTRA</sequence>
<dbReference type="CDD" id="cd02440">
    <property type="entry name" value="AdoMet_MTases"/>
    <property type="match status" value="1"/>
</dbReference>
<dbReference type="PROSITE" id="PS51687">
    <property type="entry name" value="SAM_MT_RNA_M5U"/>
    <property type="match status" value="1"/>
</dbReference>
<dbReference type="NCBIfam" id="NF002909">
    <property type="entry name" value="PRK03522.2-1"/>
    <property type="match status" value="1"/>
</dbReference>
<organism evidence="4">
    <name type="scientific">freshwater metagenome</name>
    <dbReference type="NCBI Taxonomy" id="449393"/>
    <lineage>
        <taxon>unclassified sequences</taxon>
        <taxon>metagenomes</taxon>
        <taxon>ecological metagenomes</taxon>
    </lineage>
</organism>
<dbReference type="PANTHER" id="PTHR11061">
    <property type="entry name" value="RNA M5U METHYLTRANSFERASE"/>
    <property type="match status" value="1"/>
</dbReference>
<dbReference type="SUPFAM" id="SSF53335">
    <property type="entry name" value="S-adenosyl-L-methionine-dependent methyltransferases"/>
    <property type="match status" value="1"/>
</dbReference>
<evidence type="ECO:0000256" key="1">
    <source>
        <dbReference type="ARBA" id="ARBA00022603"/>
    </source>
</evidence>
<proteinExistence type="predicted"/>
<protein>
    <submittedName>
        <fullName evidence="4">Unannotated protein</fullName>
    </submittedName>
</protein>
<keyword evidence="3" id="KW-0949">S-adenosyl-L-methionine</keyword>
<keyword evidence="2" id="KW-0808">Transferase</keyword>
<dbReference type="GO" id="GO:0070475">
    <property type="term" value="P:rRNA base methylation"/>
    <property type="evidence" value="ECO:0007669"/>
    <property type="project" value="TreeGrafter"/>
</dbReference>
<dbReference type="Gene3D" id="2.40.50.1070">
    <property type="match status" value="1"/>
</dbReference>
<reference evidence="4" key="1">
    <citation type="submission" date="2020-05" db="EMBL/GenBank/DDBJ databases">
        <authorList>
            <person name="Chiriac C."/>
            <person name="Salcher M."/>
            <person name="Ghai R."/>
            <person name="Kavagutti S V."/>
        </authorList>
    </citation>
    <scope>NUCLEOTIDE SEQUENCE</scope>
</reference>
<evidence type="ECO:0000256" key="3">
    <source>
        <dbReference type="ARBA" id="ARBA00022691"/>
    </source>
</evidence>
<dbReference type="PROSITE" id="PS01230">
    <property type="entry name" value="TRMA_1"/>
    <property type="match status" value="1"/>
</dbReference>
<keyword evidence="1" id="KW-0489">Methyltransferase</keyword>
<dbReference type="InterPro" id="IPR010280">
    <property type="entry name" value="U5_MeTrfase_fam"/>
</dbReference>
<evidence type="ECO:0000256" key="2">
    <source>
        <dbReference type="ARBA" id="ARBA00022679"/>
    </source>
</evidence>
<dbReference type="PANTHER" id="PTHR11061:SF30">
    <property type="entry name" value="TRNA (URACIL(54)-C(5))-METHYLTRANSFERASE"/>
    <property type="match status" value="1"/>
</dbReference>
<dbReference type="AlphaFoldDB" id="A0A6J6P4F3"/>
<dbReference type="EMBL" id="CAEZXR010000046">
    <property type="protein sequence ID" value="CAB4693759.1"/>
    <property type="molecule type" value="Genomic_DNA"/>
</dbReference>
<name>A0A6J6P4F3_9ZZZZ</name>
<dbReference type="Gene3D" id="3.40.50.150">
    <property type="entry name" value="Vaccinia Virus protein VP39"/>
    <property type="match status" value="1"/>
</dbReference>
<evidence type="ECO:0000313" key="4">
    <source>
        <dbReference type="EMBL" id="CAB4693759.1"/>
    </source>
</evidence>
<dbReference type="GO" id="GO:0070041">
    <property type="term" value="F:rRNA (uridine-C5-)-methyltransferase activity"/>
    <property type="evidence" value="ECO:0007669"/>
    <property type="project" value="TreeGrafter"/>
</dbReference>
<accession>A0A6J6P4F3</accession>
<dbReference type="InterPro" id="IPR029063">
    <property type="entry name" value="SAM-dependent_MTases_sf"/>
</dbReference>
<dbReference type="InterPro" id="IPR030390">
    <property type="entry name" value="MeTrfase_TrmA_AS"/>
</dbReference>
<gene>
    <name evidence="4" type="ORF">UFOPK2579_00566</name>
</gene>
<dbReference type="Pfam" id="PF05958">
    <property type="entry name" value="tRNA_U5-meth_tr"/>
    <property type="match status" value="2"/>
</dbReference>